<keyword evidence="9 10" id="KW-0143">Chaperone</keyword>
<gene>
    <name evidence="12" type="ORF">SAMN06265340_1024</name>
</gene>
<dbReference type="InterPro" id="IPR034505">
    <property type="entry name" value="Coproporphyrinogen-III_oxidase"/>
</dbReference>
<dbReference type="EMBL" id="FZOB01000002">
    <property type="protein sequence ID" value="SNR64417.1"/>
    <property type="molecule type" value="Genomic_DNA"/>
</dbReference>
<dbReference type="InterPro" id="IPR058240">
    <property type="entry name" value="rSAM_sf"/>
</dbReference>
<comment type="subcellular location">
    <subcellularLocation>
        <location evidence="10">Cytoplasm</location>
    </subcellularLocation>
</comment>
<evidence type="ECO:0000256" key="5">
    <source>
        <dbReference type="ARBA" id="ARBA00022691"/>
    </source>
</evidence>
<dbReference type="Proteomes" id="UP000198405">
    <property type="component" value="Unassembled WGS sequence"/>
</dbReference>
<dbReference type="GO" id="GO:0004109">
    <property type="term" value="F:coproporphyrinogen oxidase activity"/>
    <property type="evidence" value="ECO:0007669"/>
    <property type="project" value="InterPro"/>
</dbReference>
<dbReference type="InterPro" id="IPR007197">
    <property type="entry name" value="rSAM"/>
</dbReference>
<dbReference type="Pfam" id="PF04055">
    <property type="entry name" value="Radical_SAM"/>
    <property type="match status" value="1"/>
</dbReference>
<keyword evidence="4 10" id="KW-0349">Heme</keyword>
<dbReference type="GO" id="GO:0051539">
    <property type="term" value="F:4 iron, 4 sulfur cluster binding"/>
    <property type="evidence" value="ECO:0007669"/>
    <property type="project" value="UniProtKB-UniRule"/>
</dbReference>
<evidence type="ECO:0000256" key="8">
    <source>
        <dbReference type="ARBA" id="ARBA00023014"/>
    </source>
</evidence>
<evidence type="ECO:0000256" key="10">
    <source>
        <dbReference type="RuleBase" id="RU364116"/>
    </source>
</evidence>
<dbReference type="SFLD" id="SFLDG01065">
    <property type="entry name" value="anaerobic_coproporphyrinogen-I"/>
    <property type="match status" value="1"/>
</dbReference>
<evidence type="ECO:0000256" key="3">
    <source>
        <dbReference type="ARBA" id="ARBA00017228"/>
    </source>
</evidence>
<dbReference type="OrthoDB" id="9808022at2"/>
<dbReference type="NCBIfam" id="TIGR00539">
    <property type="entry name" value="hemN_rel"/>
    <property type="match status" value="1"/>
</dbReference>
<feature type="domain" description="Radical SAM core" evidence="11">
    <location>
        <begin position="1"/>
        <end position="225"/>
    </location>
</feature>
<comment type="cofactor">
    <cofactor evidence="1">
        <name>[4Fe-4S] cluster</name>
        <dbReference type="ChEBI" id="CHEBI:49883"/>
    </cofactor>
</comment>
<dbReference type="SUPFAM" id="SSF102114">
    <property type="entry name" value="Radical SAM enzymes"/>
    <property type="match status" value="1"/>
</dbReference>
<dbReference type="InterPro" id="IPR013785">
    <property type="entry name" value="Aldolase_TIM"/>
</dbReference>
<keyword evidence="6 10" id="KW-0479">Metal-binding</keyword>
<dbReference type="PANTHER" id="PTHR13932">
    <property type="entry name" value="COPROPORPHYRINIGEN III OXIDASE"/>
    <property type="match status" value="1"/>
</dbReference>
<dbReference type="SFLD" id="SFLDS00029">
    <property type="entry name" value="Radical_SAM"/>
    <property type="match status" value="1"/>
</dbReference>
<evidence type="ECO:0000256" key="6">
    <source>
        <dbReference type="ARBA" id="ARBA00022723"/>
    </source>
</evidence>
<keyword evidence="5 10" id="KW-0949">S-adenosyl-L-methionine</keyword>
<dbReference type="InterPro" id="IPR006638">
    <property type="entry name" value="Elp3/MiaA/NifB-like_rSAM"/>
</dbReference>
<comment type="function">
    <text evidence="10">Probably acts as a heme chaperone, transferring heme to an unknown acceptor. Binds one molecule of heme per monomer, possibly covalently. Binds 1 [4Fe-4S] cluster. The cluster is coordinated with 3 cysteines and an exchangeable S-adenosyl-L-methionine.</text>
</comment>
<evidence type="ECO:0000256" key="2">
    <source>
        <dbReference type="ARBA" id="ARBA00006100"/>
    </source>
</evidence>
<dbReference type="GO" id="GO:0006779">
    <property type="term" value="P:porphyrin-containing compound biosynthetic process"/>
    <property type="evidence" value="ECO:0007669"/>
    <property type="project" value="InterPro"/>
</dbReference>
<dbReference type="Gene3D" id="3.20.20.70">
    <property type="entry name" value="Aldolase class I"/>
    <property type="match status" value="1"/>
</dbReference>
<keyword evidence="10" id="KW-0963">Cytoplasm</keyword>
<comment type="similarity">
    <text evidence="2">Belongs to the anaerobic coproporphyrinogen-III oxidase family. HemW subfamily.</text>
</comment>
<reference evidence="13" key="1">
    <citation type="submission" date="2017-06" db="EMBL/GenBank/DDBJ databases">
        <authorList>
            <person name="Varghese N."/>
            <person name="Submissions S."/>
        </authorList>
    </citation>
    <scope>NUCLEOTIDE SEQUENCE [LARGE SCALE GENOMIC DNA]</scope>
    <source>
        <strain evidence="13">DSM 15668</strain>
    </source>
</reference>
<protein>
    <recommendedName>
        <fullName evidence="3 10">Heme chaperone HemW</fullName>
    </recommendedName>
</protein>
<dbReference type="RefSeq" id="WP_089322359.1">
    <property type="nucleotide sequence ID" value="NZ_FZOB01000002.1"/>
</dbReference>
<keyword evidence="7 10" id="KW-0408">Iron</keyword>
<keyword evidence="13" id="KW-1185">Reference proteome</keyword>
<dbReference type="SFLD" id="SFLDF00562">
    <property type="entry name" value="HemN-like__clustered_with_heat"/>
    <property type="match status" value="1"/>
</dbReference>
<organism evidence="12 13">
    <name type="scientific">Desulfurobacterium atlanticum</name>
    <dbReference type="NCBI Taxonomy" id="240169"/>
    <lineage>
        <taxon>Bacteria</taxon>
        <taxon>Pseudomonadati</taxon>
        <taxon>Aquificota</taxon>
        <taxon>Aquificia</taxon>
        <taxon>Desulfurobacteriales</taxon>
        <taxon>Desulfurobacteriaceae</taxon>
        <taxon>Desulfurobacterium</taxon>
    </lineage>
</organism>
<dbReference type="CDD" id="cd01335">
    <property type="entry name" value="Radical_SAM"/>
    <property type="match status" value="1"/>
</dbReference>
<proteinExistence type="inferred from homology"/>
<dbReference type="PROSITE" id="PS51918">
    <property type="entry name" value="RADICAL_SAM"/>
    <property type="match status" value="1"/>
</dbReference>
<keyword evidence="10" id="KW-0004">4Fe-4S</keyword>
<dbReference type="GO" id="GO:0046872">
    <property type="term" value="F:metal ion binding"/>
    <property type="evidence" value="ECO:0007669"/>
    <property type="project" value="UniProtKB-UniRule"/>
</dbReference>
<evidence type="ECO:0000259" key="11">
    <source>
        <dbReference type="PROSITE" id="PS51918"/>
    </source>
</evidence>
<sequence length="372" mass="43530">MKSIKHLYVHIPFCRRKCPYCDFYSEITKNVDEENYLQLLLQEIKIRNIPIEPETVYFGGGTPSLLSPAFFEKFITQFKSNLKEITVEINPETASKEYLSQLKSAGITRVSLGIQTFNNRLLNFIGRNHTEKEAINSLENALSIFNNVSADLMFALPNQTEKSLLNDLEILTSFKELKHISIYGFTLYENTPIYKRKESLNIPDENRFSKFYKLIVKFLKEKKFLHYEISNFSKQNYECKHNLSYWFLKKYIGVGPSAASFIDGVYYKNVENLTVYSEKIKNCNLPCEITPFSFNELLEIKLGMGLRTIYGVRLNYQELEIVEKAIMKSEILQTFLKEEIITFEKNVLRLNPEYFHIFNFIVGKIASEIWNV</sequence>
<evidence type="ECO:0000256" key="4">
    <source>
        <dbReference type="ARBA" id="ARBA00022617"/>
    </source>
</evidence>
<dbReference type="AlphaFoldDB" id="A0A238XZU1"/>
<name>A0A238XZU1_9BACT</name>
<evidence type="ECO:0000256" key="7">
    <source>
        <dbReference type="ARBA" id="ARBA00023004"/>
    </source>
</evidence>
<accession>A0A238XZU1</accession>
<evidence type="ECO:0000256" key="9">
    <source>
        <dbReference type="ARBA" id="ARBA00023186"/>
    </source>
</evidence>
<dbReference type="SFLD" id="SFLDG01082">
    <property type="entry name" value="B12-binding_domain_containing"/>
    <property type="match status" value="1"/>
</dbReference>
<evidence type="ECO:0000313" key="12">
    <source>
        <dbReference type="EMBL" id="SNR64417.1"/>
    </source>
</evidence>
<dbReference type="SMART" id="SM00729">
    <property type="entry name" value="Elp3"/>
    <property type="match status" value="1"/>
</dbReference>
<evidence type="ECO:0000256" key="1">
    <source>
        <dbReference type="ARBA" id="ARBA00001966"/>
    </source>
</evidence>
<keyword evidence="8 10" id="KW-0411">Iron-sulfur</keyword>
<evidence type="ECO:0000313" key="13">
    <source>
        <dbReference type="Proteomes" id="UP000198405"/>
    </source>
</evidence>
<dbReference type="PANTHER" id="PTHR13932:SF5">
    <property type="entry name" value="RADICAL S-ADENOSYL METHIONINE DOMAIN-CONTAINING PROTEIN 1, MITOCHONDRIAL"/>
    <property type="match status" value="1"/>
</dbReference>
<dbReference type="InterPro" id="IPR004559">
    <property type="entry name" value="HemW-like"/>
</dbReference>
<dbReference type="GO" id="GO:0005737">
    <property type="term" value="C:cytoplasm"/>
    <property type="evidence" value="ECO:0007669"/>
    <property type="project" value="UniProtKB-SubCell"/>
</dbReference>